<proteinExistence type="predicted"/>
<name>A0A9J7AUW4_9PROT</name>
<evidence type="ECO:0000256" key="1">
    <source>
        <dbReference type="ARBA" id="ARBA00023125"/>
    </source>
</evidence>
<dbReference type="InterPro" id="IPR009061">
    <property type="entry name" value="DNA-bd_dom_put_sf"/>
</dbReference>
<dbReference type="GO" id="GO:0003700">
    <property type="term" value="F:DNA-binding transcription factor activity"/>
    <property type="evidence" value="ECO:0007669"/>
    <property type="project" value="InterPro"/>
</dbReference>
<dbReference type="AlphaFoldDB" id="A0A9J7AUW4"/>
<reference evidence="4" key="1">
    <citation type="submission" date="2022-08" db="EMBL/GenBank/DDBJ databases">
        <title>Nisaea acidiphila sp. nov., isolated from a marine algal debris and emended description of the genus Nisaea Urios et al. 2008.</title>
        <authorList>
            <person name="Kwon K."/>
        </authorList>
    </citation>
    <scope>NUCLEOTIDE SEQUENCE</scope>
    <source>
        <strain evidence="4">MEBiC11861</strain>
    </source>
</reference>
<sequence>MLKEITTADLAREFGLTTRAIRHYESVGLIAPARRGRTRLFSQRDRVRLGLIARGRRLGLALEEIREIIDLYDAERGEERQILLLLGKLRARRAKLQEQVRELTSILEELDSVEASCIQTLTDLSGQAND</sequence>
<dbReference type="GO" id="GO:0003677">
    <property type="term" value="F:DNA binding"/>
    <property type="evidence" value="ECO:0007669"/>
    <property type="project" value="UniProtKB-KW"/>
</dbReference>
<feature type="coiled-coil region" evidence="2">
    <location>
        <begin position="86"/>
        <end position="116"/>
    </location>
</feature>
<dbReference type="KEGG" id="naci:NUH88_04275"/>
<dbReference type="Pfam" id="PF13411">
    <property type="entry name" value="MerR_1"/>
    <property type="match status" value="1"/>
</dbReference>
<dbReference type="SMART" id="SM00422">
    <property type="entry name" value="HTH_MERR"/>
    <property type="match status" value="1"/>
</dbReference>
<dbReference type="PANTHER" id="PTHR30204:SF58">
    <property type="entry name" value="HTH-TYPE TRANSCRIPTIONAL REGULATOR YFMP"/>
    <property type="match status" value="1"/>
</dbReference>
<dbReference type="Proteomes" id="UP001060336">
    <property type="component" value="Chromosome"/>
</dbReference>
<dbReference type="Gene3D" id="1.10.1660.10">
    <property type="match status" value="1"/>
</dbReference>
<feature type="domain" description="HTH merR-type" evidence="3">
    <location>
        <begin position="4"/>
        <end position="71"/>
    </location>
</feature>
<dbReference type="SUPFAM" id="SSF46955">
    <property type="entry name" value="Putative DNA-binding domain"/>
    <property type="match status" value="1"/>
</dbReference>
<keyword evidence="2" id="KW-0175">Coiled coil</keyword>
<dbReference type="CDD" id="cd04776">
    <property type="entry name" value="HTH_GnyR"/>
    <property type="match status" value="1"/>
</dbReference>
<organism evidence="4 5">
    <name type="scientific">Nisaea acidiphila</name>
    <dbReference type="NCBI Taxonomy" id="1862145"/>
    <lineage>
        <taxon>Bacteria</taxon>
        <taxon>Pseudomonadati</taxon>
        <taxon>Pseudomonadota</taxon>
        <taxon>Alphaproteobacteria</taxon>
        <taxon>Rhodospirillales</taxon>
        <taxon>Thalassobaculaceae</taxon>
        <taxon>Nisaea</taxon>
    </lineage>
</organism>
<keyword evidence="5" id="KW-1185">Reference proteome</keyword>
<dbReference type="InterPro" id="IPR047057">
    <property type="entry name" value="MerR_fam"/>
</dbReference>
<gene>
    <name evidence="4" type="ORF">NUH88_04275</name>
</gene>
<dbReference type="PANTHER" id="PTHR30204">
    <property type="entry name" value="REDOX-CYCLING DRUG-SENSING TRANSCRIPTIONAL ACTIVATOR SOXR"/>
    <property type="match status" value="1"/>
</dbReference>
<dbReference type="PROSITE" id="PS50937">
    <property type="entry name" value="HTH_MERR_2"/>
    <property type="match status" value="1"/>
</dbReference>
<dbReference type="InterPro" id="IPR000551">
    <property type="entry name" value="MerR-type_HTH_dom"/>
</dbReference>
<dbReference type="RefSeq" id="WP_257770163.1">
    <property type="nucleotide sequence ID" value="NZ_CP102480.1"/>
</dbReference>
<evidence type="ECO:0000259" key="3">
    <source>
        <dbReference type="PROSITE" id="PS50937"/>
    </source>
</evidence>
<evidence type="ECO:0000256" key="2">
    <source>
        <dbReference type="SAM" id="Coils"/>
    </source>
</evidence>
<evidence type="ECO:0000313" key="4">
    <source>
        <dbReference type="EMBL" id="UUX50910.1"/>
    </source>
</evidence>
<evidence type="ECO:0000313" key="5">
    <source>
        <dbReference type="Proteomes" id="UP001060336"/>
    </source>
</evidence>
<protein>
    <submittedName>
        <fullName evidence="4">MerR family DNA-binding transcriptional regulator</fullName>
    </submittedName>
</protein>
<dbReference type="EMBL" id="CP102480">
    <property type="protein sequence ID" value="UUX50910.1"/>
    <property type="molecule type" value="Genomic_DNA"/>
</dbReference>
<keyword evidence="1 4" id="KW-0238">DNA-binding</keyword>
<accession>A0A9J7AUW4</accession>